<reference evidence="10" key="2">
    <citation type="submission" date="2025-09" db="UniProtKB">
        <authorList>
            <consortium name="Ensembl"/>
        </authorList>
    </citation>
    <scope>IDENTIFICATION</scope>
</reference>
<evidence type="ECO:0000256" key="6">
    <source>
        <dbReference type="ARBA" id="ARBA00022833"/>
    </source>
</evidence>
<keyword evidence="7 8" id="KW-0472">Membrane</keyword>
<keyword evidence="8" id="KW-1133">Transmembrane helix</keyword>
<protein>
    <recommendedName>
        <fullName evidence="9">LITAF domain-containing protein</fullName>
    </recommendedName>
</protein>
<evidence type="ECO:0000256" key="2">
    <source>
        <dbReference type="ARBA" id="ARBA00004414"/>
    </source>
</evidence>
<feature type="transmembrane region" description="Helical" evidence="8">
    <location>
        <begin position="30"/>
        <end position="51"/>
    </location>
</feature>
<comment type="similarity">
    <text evidence="4">Belongs to the CDIP1/LITAF family.</text>
</comment>
<dbReference type="InterPro" id="IPR037519">
    <property type="entry name" value="LITAF_fam"/>
</dbReference>
<evidence type="ECO:0000256" key="7">
    <source>
        <dbReference type="ARBA" id="ARBA00023136"/>
    </source>
</evidence>
<dbReference type="PANTHER" id="PTHR23292:SF28">
    <property type="entry name" value="LIPOPOLYSACCHARIDE-INDUCED TUMOR NECROSIS FACTOR-ALPHA FACTOR-LIKE"/>
    <property type="match status" value="1"/>
</dbReference>
<dbReference type="PANTHER" id="PTHR23292">
    <property type="entry name" value="LIPOPOLYSACCHARIDE-INDUCED TUMOR NECROSIS FACTOR-ALPHA FACTOR"/>
    <property type="match status" value="1"/>
</dbReference>
<dbReference type="GO" id="GO:0005634">
    <property type="term" value="C:nucleus"/>
    <property type="evidence" value="ECO:0007669"/>
    <property type="project" value="TreeGrafter"/>
</dbReference>
<accession>A0A8C4H7I1</accession>
<dbReference type="PROSITE" id="PS51837">
    <property type="entry name" value="LITAF"/>
    <property type="match status" value="1"/>
</dbReference>
<dbReference type="GO" id="GO:0098560">
    <property type="term" value="C:cytoplasmic side of late endosome membrane"/>
    <property type="evidence" value="ECO:0007669"/>
    <property type="project" value="TreeGrafter"/>
</dbReference>
<keyword evidence="8" id="KW-0812">Transmembrane</keyword>
<dbReference type="AlphaFoldDB" id="A0A8C4H7I1"/>
<sequence length="74" mass="8651">MCLFLQTLGKMRGPTIFTHLSVTYQVGTHAWLMCFVLLLGCCLIPLFVNYFKDVHHTCPRCRHVLYIRKKTCCE</sequence>
<dbReference type="GO" id="GO:0098574">
    <property type="term" value="C:cytoplasmic side of lysosomal membrane"/>
    <property type="evidence" value="ECO:0007669"/>
    <property type="project" value="TreeGrafter"/>
</dbReference>
<dbReference type="InterPro" id="IPR006629">
    <property type="entry name" value="LITAF"/>
</dbReference>
<evidence type="ECO:0000313" key="10">
    <source>
        <dbReference type="Ensembl" id="ENSDLAP00005038277.1"/>
    </source>
</evidence>
<name>A0A8C4H7I1_DICLA</name>
<evidence type="ECO:0000259" key="9">
    <source>
        <dbReference type="PROSITE" id="PS51837"/>
    </source>
</evidence>
<organism evidence="10 11">
    <name type="scientific">Dicentrarchus labrax</name>
    <name type="common">European seabass</name>
    <name type="synonym">Morone labrax</name>
    <dbReference type="NCBI Taxonomy" id="13489"/>
    <lineage>
        <taxon>Eukaryota</taxon>
        <taxon>Metazoa</taxon>
        <taxon>Chordata</taxon>
        <taxon>Craniata</taxon>
        <taxon>Vertebrata</taxon>
        <taxon>Euteleostomi</taxon>
        <taxon>Actinopterygii</taxon>
        <taxon>Neopterygii</taxon>
        <taxon>Teleostei</taxon>
        <taxon>Neoteleostei</taxon>
        <taxon>Acanthomorphata</taxon>
        <taxon>Eupercaria</taxon>
        <taxon>Moronidae</taxon>
        <taxon>Dicentrarchus</taxon>
    </lineage>
</organism>
<comment type="subcellular location">
    <subcellularLocation>
        <location evidence="1">Endosome membrane</location>
        <topology evidence="1">Peripheral membrane protein</topology>
        <orientation evidence="1">Cytoplasmic side</orientation>
    </subcellularLocation>
    <subcellularLocation>
        <location evidence="2">Late endosome membrane</location>
    </subcellularLocation>
    <subcellularLocation>
        <location evidence="3">Lysosome membrane</location>
        <topology evidence="3">Peripheral membrane protein</topology>
        <orientation evidence="3">Cytoplasmic side</orientation>
    </subcellularLocation>
</comment>
<evidence type="ECO:0000256" key="1">
    <source>
        <dbReference type="ARBA" id="ARBA00004125"/>
    </source>
</evidence>
<feature type="domain" description="LITAF" evidence="9">
    <location>
        <begin position="1"/>
        <end position="70"/>
    </location>
</feature>
<evidence type="ECO:0000313" key="11">
    <source>
        <dbReference type="Proteomes" id="UP000694389"/>
    </source>
</evidence>
<reference evidence="10" key="1">
    <citation type="submission" date="2025-08" db="UniProtKB">
        <authorList>
            <consortium name="Ensembl"/>
        </authorList>
    </citation>
    <scope>IDENTIFICATION</scope>
</reference>
<dbReference type="SMART" id="SM00714">
    <property type="entry name" value="LITAF"/>
    <property type="match status" value="1"/>
</dbReference>
<dbReference type="GO" id="GO:0008270">
    <property type="term" value="F:zinc ion binding"/>
    <property type="evidence" value="ECO:0007669"/>
    <property type="project" value="TreeGrafter"/>
</dbReference>
<proteinExistence type="inferred from homology"/>
<evidence type="ECO:0000256" key="4">
    <source>
        <dbReference type="ARBA" id="ARBA00005975"/>
    </source>
</evidence>
<dbReference type="Proteomes" id="UP000694389">
    <property type="component" value="Unassembled WGS sequence"/>
</dbReference>
<keyword evidence="5" id="KW-0479">Metal-binding</keyword>
<evidence type="ECO:0000256" key="5">
    <source>
        <dbReference type="ARBA" id="ARBA00022723"/>
    </source>
</evidence>
<evidence type="ECO:0000256" key="8">
    <source>
        <dbReference type="SAM" id="Phobius"/>
    </source>
</evidence>
<dbReference type="Pfam" id="PF10601">
    <property type="entry name" value="zf-LITAF-like"/>
    <property type="match status" value="1"/>
</dbReference>
<dbReference type="Ensembl" id="ENSDLAT00005040876.2">
    <property type="protein sequence ID" value="ENSDLAP00005038277.1"/>
    <property type="gene ID" value="ENSDLAG00005017086.2"/>
</dbReference>
<evidence type="ECO:0000256" key="3">
    <source>
        <dbReference type="ARBA" id="ARBA00004630"/>
    </source>
</evidence>
<dbReference type="GeneTree" id="ENSGT00940000177139"/>
<keyword evidence="11" id="KW-1185">Reference proteome</keyword>
<keyword evidence="6" id="KW-0862">Zinc</keyword>